<reference evidence="4 5" key="1">
    <citation type="submission" date="2019-05" db="EMBL/GenBank/DDBJ databases">
        <title>Draft Genome Sequences of Six Type Strains of the Genus Massilia.</title>
        <authorList>
            <person name="Miess H."/>
            <person name="Frediansyhah A."/>
            <person name="Gross H."/>
        </authorList>
    </citation>
    <scope>NUCLEOTIDE SEQUENCE [LARGE SCALE GENOMIC DNA]</scope>
    <source>
        <strain evidence="4 5">DSMZ 26121</strain>
    </source>
</reference>
<evidence type="ECO:0000256" key="1">
    <source>
        <dbReference type="ARBA" id="ARBA00023125"/>
    </source>
</evidence>
<evidence type="ECO:0000256" key="2">
    <source>
        <dbReference type="SAM" id="MobiDB-lite"/>
    </source>
</evidence>
<name>A0ABX5UW83_9BURK</name>
<dbReference type="Pfam" id="PF01381">
    <property type="entry name" value="HTH_3"/>
    <property type="match status" value="1"/>
</dbReference>
<dbReference type="InterPro" id="IPR010982">
    <property type="entry name" value="Lambda_DNA-bd_dom_sf"/>
</dbReference>
<proteinExistence type="predicted"/>
<dbReference type="SMART" id="SM00530">
    <property type="entry name" value="HTH_XRE"/>
    <property type="match status" value="1"/>
</dbReference>
<dbReference type="SUPFAM" id="SSF47413">
    <property type="entry name" value="lambda repressor-like DNA-binding domains"/>
    <property type="match status" value="1"/>
</dbReference>
<keyword evidence="1" id="KW-0238">DNA-binding</keyword>
<organism evidence="4 5">
    <name type="scientific">Pseudoduganella umbonata</name>
    <dbReference type="NCBI Taxonomy" id="864828"/>
    <lineage>
        <taxon>Bacteria</taxon>
        <taxon>Pseudomonadati</taxon>
        <taxon>Pseudomonadota</taxon>
        <taxon>Betaproteobacteria</taxon>
        <taxon>Burkholderiales</taxon>
        <taxon>Oxalobacteraceae</taxon>
        <taxon>Telluria group</taxon>
        <taxon>Pseudoduganella</taxon>
    </lineage>
</organism>
<protein>
    <submittedName>
        <fullName evidence="4">Helix-turn-helix transcriptional regulator</fullName>
    </submittedName>
</protein>
<evidence type="ECO:0000259" key="3">
    <source>
        <dbReference type="PROSITE" id="PS50943"/>
    </source>
</evidence>
<dbReference type="CDD" id="cd00093">
    <property type="entry name" value="HTH_XRE"/>
    <property type="match status" value="1"/>
</dbReference>
<accession>A0ABX5UW83</accession>
<sequence>MTITPGRDANSKQNLVSSAVGKSLKRHRISSNMSQVALASKAELDRAFISRIERGIANPSVLTLANVCYALGITLADFFSDINVALPPGQDQPRRANAAQPKVSPPKSRLR</sequence>
<evidence type="ECO:0000313" key="4">
    <source>
        <dbReference type="EMBL" id="QCP14522.1"/>
    </source>
</evidence>
<dbReference type="EMBL" id="CP040017">
    <property type="protein sequence ID" value="QCP14522.1"/>
    <property type="molecule type" value="Genomic_DNA"/>
</dbReference>
<evidence type="ECO:0000313" key="5">
    <source>
        <dbReference type="Proteomes" id="UP000298763"/>
    </source>
</evidence>
<gene>
    <name evidence="4" type="ORF">FCL38_05900</name>
</gene>
<dbReference type="RefSeq" id="WP_137317290.1">
    <property type="nucleotide sequence ID" value="NZ_JACHXS010000001.1"/>
</dbReference>
<dbReference type="PANTHER" id="PTHR46797:SF1">
    <property type="entry name" value="METHYLPHOSPHONATE SYNTHASE"/>
    <property type="match status" value="1"/>
</dbReference>
<dbReference type="PROSITE" id="PS50943">
    <property type="entry name" value="HTH_CROC1"/>
    <property type="match status" value="1"/>
</dbReference>
<dbReference type="Proteomes" id="UP000298763">
    <property type="component" value="Chromosome"/>
</dbReference>
<feature type="domain" description="HTH cro/C1-type" evidence="3">
    <location>
        <begin position="24"/>
        <end position="78"/>
    </location>
</feature>
<keyword evidence="5" id="KW-1185">Reference proteome</keyword>
<dbReference type="PANTHER" id="PTHR46797">
    <property type="entry name" value="HTH-TYPE TRANSCRIPTIONAL REGULATOR"/>
    <property type="match status" value="1"/>
</dbReference>
<dbReference type="InterPro" id="IPR050807">
    <property type="entry name" value="TransReg_Diox_bact_type"/>
</dbReference>
<feature type="region of interest" description="Disordered" evidence="2">
    <location>
        <begin position="88"/>
        <end position="111"/>
    </location>
</feature>
<dbReference type="Gene3D" id="1.10.260.40">
    <property type="entry name" value="lambda repressor-like DNA-binding domains"/>
    <property type="match status" value="1"/>
</dbReference>
<dbReference type="InterPro" id="IPR001387">
    <property type="entry name" value="Cro/C1-type_HTH"/>
</dbReference>